<organism evidence="1">
    <name type="scientific">viral metagenome</name>
    <dbReference type="NCBI Taxonomy" id="1070528"/>
    <lineage>
        <taxon>unclassified sequences</taxon>
        <taxon>metagenomes</taxon>
        <taxon>organismal metagenomes</taxon>
    </lineage>
</organism>
<protein>
    <submittedName>
        <fullName evidence="1">Uncharacterized protein</fullName>
    </submittedName>
</protein>
<dbReference type="AlphaFoldDB" id="A0A6C0DGL6"/>
<name>A0A6C0DGL6_9ZZZZ</name>
<reference evidence="1" key="1">
    <citation type="journal article" date="2020" name="Nature">
        <title>Giant virus diversity and host interactions through global metagenomics.</title>
        <authorList>
            <person name="Schulz F."/>
            <person name="Roux S."/>
            <person name="Paez-Espino D."/>
            <person name="Jungbluth S."/>
            <person name="Walsh D.A."/>
            <person name="Denef V.J."/>
            <person name="McMahon K.D."/>
            <person name="Konstantinidis K.T."/>
            <person name="Eloe-Fadrosh E.A."/>
            <person name="Kyrpides N.C."/>
            <person name="Woyke T."/>
        </authorList>
    </citation>
    <scope>NUCLEOTIDE SEQUENCE</scope>
    <source>
        <strain evidence="1">GVMAG-M-3300023174-182</strain>
    </source>
</reference>
<accession>A0A6C0DGL6</accession>
<dbReference type="EMBL" id="MN739615">
    <property type="protein sequence ID" value="QHT16076.1"/>
    <property type="molecule type" value="Genomic_DNA"/>
</dbReference>
<proteinExistence type="predicted"/>
<evidence type="ECO:0000313" key="1">
    <source>
        <dbReference type="EMBL" id="QHT16076.1"/>
    </source>
</evidence>
<sequence>MAGRPRIVRNIKSYVNYIDNHTESGPMKMGTAPSVGITRNYWHNLQCYANQTAGKPKKSYKNMVFLGINSAQTPVSAGFTPSTNYNYSYVPNRVLPNFLEDYNKKYHNHYYRPYLPKQIETNENKAFLEFQEKYTAIYNSYLDRKYNSMNR</sequence>